<dbReference type="Pfam" id="PF00708">
    <property type="entry name" value="Acylphosphatase"/>
    <property type="match status" value="1"/>
</dbReference>
<evidence type="ECO:0000256" key="5">
    <source>
        <dbReference type="RuleBase" id="RU004168"/>
    </source>
</evidence>
<dbReference type="Proteomes" id="UP000078459">
    <property type="component" value="Unassembled WGS sequence"/>
</dbReference>
<evidence type="ECO:0000259" key="6">
    <source>
        <dbReference type="PROSITE" id="PS51160"/>
    </source>
</evidence>
<dbReference type="InterPro" id="IPR017968">
    <property type="entry name" value="Acylphosphatase_CS"/>
</dbReference>
<dbReference type="PRINTS" id="PR00112">
    <property type="entry name" value="ACYLPHPHTASE"/>
</dbReference>
<dbReference type="Gene3D" id="3.30.70.100">
    <property type="match status" value="1"/>
</dbReference>
<feature type="domain" description="Acylphosphatase-like" evidence="6">
    <location>
        <begin position="3"/>
        <end position="89"/>
    </location>
</feature>
<evidence type="ECO:0000313" key="7">
    <source>
        <dbReference type="EMBL" id="OAQ41626.1"/>
    </source>
</evidence>
<sequence>MKALKIQVFGRVQGVFYRASTKAVADQIGIKGFVKNLKDGSVLIEAEGEDFFMNDFLDWCKYGPDDAKVDQTIVEEIEVKNHQNFNILKK</sequence>
<dbReference type="STRING" id="1826909.A5893_00510"/>
<evidence type="ECO:0000256" key="2">
    <source>
        <dbReference type="ARBA" id="ARBA00012150"/>
    </source>
</evidence>
<comment type="catalytic activity">
    <reaction evidence="3 4">
        <text>an acyl phosphate + H2O = a carboxylate + phosphate + H(+)</text>
        <dbReference type="Rhea" id="RHEA:14965"/>
        <dbReference type="ChEBI" id="CHEBI:15377"/>
        <dbReference type="ChEBI" id="CHEBI:15378"/>
        <dbReference type="ChEBI" id="CHEBI:29067"/>
        <dbReference type="ChEBI" id="CHEBI:43474"/>
        <dbReference type="ChEBI" id="CHEBI:59918"/>
        <dbReference type="EC" id="3.6.1.7"/>
    </reaction>
</comment>
<dbReference type="PANTHER" id="PTHR47268">
    <property type="entry name" value="ACYLPHOSPHATASE"/>
    <property type="match status" value="1"/>
</dbReference>
<keyword evidence="8" id="KW-1185">Reference proteome</keyword>
<accession>A0A179DKH8</accession>
<evidence type="ECO:0000256" key="1">
    <source>
        <dbReference type="ARBA" id="ARBA00005614"/>
    </source>
</evidence>
<dbReference type="GO" id="GO:0003998">
    <property type="term" value="F:acylphosphatase activity"/>
    <property type="evidence" value="ECO:0007669"/>
    <property type="project" value="UniProtKB-EC"/>
</dbReference>
<proteinExistence type="inferred from homology"/>
<evidence type="ECO:0000313" key="8">
    <source>
        <dbReference type="Proteomes" id="UP000078459"/>
    </source>
</evidence>
<dbReference type="SUPFAM" id="SSF54975">
    <property type="entry name" value="Acylphosphatase/BLUF domain-like"/>
    <property type="match status" value="1"/>
</dbReference>
<gene>
    <name evidence="7" type="ORF">A5893_00510</name>
</gene>
<evidence type="ECO:0000256" key="4">
    <source>
        <dbReference type="PROSITE-ProRule" id="PRU00520"/>
    </source>
</evidence>
<keyword evidence="4" id="KW-0378">Hydrolase</keyword>
<reference evidence="7 8" key="1">
    <citation type="submission" date="2016-04" db="EMBL/GenBank/DDBJ databases">
        <authorList>
            <person name="Evans L.H."/>
            <person name="Alamgir A."/>
            <person name="Owens N."/>
            <person name="Weber N.D."/>
            <person name="Virtaneva K."/>
            <person name="Barbian K."/>
            <person name="Babar A."/>
            <person name="Rosenke K."/>
        </authorList>
    </citation>
    <scope>NUCLEOTIDE SEQUENCE [LARGE SCALE GENOMIC DNA]</scope>
    <source>
        <strain evidence="7 8">CCM 8644</strain>
    </source>
</reference>
<organism evidence="7 8">
    <name type="scientific">Pedobacter psychrophilus</name>
    <dbReference type="NCBI Taxonomy" id="1826909"/>
    <lineage>
        <taxon>Bacteria</taxon>
        <taxon>Pseudomonadati</taxon>
        <taxon>Bacteroidota</taxon>
        <taxon>Sphingobacteriia</taxon>
        <taxon>Sphingobacteriales</taxon>
        <taxon>Sphingobacteriaceae</taxon>
        <taxon>Pedobacter</taxon>
    </lineage>
</organism>
<dbReference type="EC" id="3.6.1.7" evidence="2 4"/>
<dbReference type="InterPro" id="IPR020456">
    <property type="entry name" value="Acylphosphatase"/>
</dbReference>
<dbReference type="OrthoDB" id="9808093at2"/>
<name>A0A179DKH8_9SPHI</name>
<dbReference type="InterPro" id="IPR036046">
    <property type="entry name" value="Acylphosphatase-like_dom_sf"/>
</dbReference>
<dbReference type="PROSITE" id="PS00151">
    <property type="entry name" value="ACYLPHOSPHATASE_2"/>
    <property type="match status" value="1"/>
</dbReference>
<comment type="similarity">
    <text evidence="1 5">Belongs to the acylphosphatase family.</text>
</comment>
<feature type="active site" evidence="4">
    <location>
        <position position="18"/>
    </location>
</feature>
<dbReference type="RefSeq" id="WP_068820657.1">
    <property type="nucleotide sequence ID" value="NZ_LWHJ01000011.1"/>
</dbReference>
<dbReference type="EMBL" id="LWHJ01000011">
    <property type="protein sequence ID" value="OAQ41626.1"/>
    <property type="molecule type" value="Genomic_DNA"/>
</dbReference>
<protein>
    <recommendedName>
        <fullName evidence="2 4">acylphosphatase</fullName>
        <ecNumber evidence="2 4">3.6.1.7</ecNumber>
    </recommendedName>
</protein>
<dbReference type="PROSITE" id="PS51160">
    <property type="entry name" value="ACYLPHOSPHATASE_3"/>
    <property type="match status" value="1"/>
</dbReference>
<dbReference type="InterPro" id="IPR001792">
    <property type="entry name" value="Acylphosphatase-like_dom"/>
</dbReference>
<comment type="caution">
    <text evidence="7">The sequence shown here is derived from an EMBL/GenBank/DDBJ whole genome shotgun (WGS) entry which is preliminary data.</text>
</comment>
<reference evidence="7 8" key="2">
    <citation type="submission" date="2016-06" db="EMBL/GenBank/DDBJ databases">
        <title>Pedobacter psychrophilus sp. nov., isolated from Antarctic fragmentary rock.</title>
        <authorList>
            <person name="Svec P."/>
        </authorList>
    </citation>
    <scope>NUCLEOTIDE SEQUENCE [LARGE SCALE GENOMIC DNA]</scope>
    <source>
        <strain evidence="7 8">CCM 8644</strain>
    </source>
</reference>
<evidence type="ECO:0000256" key="3">
    <source>
        <dbReference type="ARBA" id="ARBA00047645"/>
    </source>
</evidence>
<dbReference type="PANTHER" id="PTHR47268:SF4">
    <property type="entry name" value="ACYLPHOSPHATASE"/>
    <property type="match status" value="1"/>
</dbReference>
<feature type="active site" evidence="4">
    <location>
        <position position="36"/>
    </location>
</feature>
<dbReference type="AlphaFoldDB" id="A0A179DKH8"/>